<protein>
    <submittedName>
        <fullName evidence="2">Uncharacterized protein</fullName>
    </submittedName>
</protein>
<name>A0A0F6W864_9BACT</name>
<dbReference type="KEGG" id="samy:DB32_007010"/>
<feature type="compositionally biased region" description="Basic and acidic residues" evidence="1">
    <location>
        <begin position="25"/>
        <end position="52"/>
    </location>
</feature>
<gene>
    <name evidence="2" type="ORF">DB32_007010</name>
</gene>
<organism evidence="2 3">
    <name type="scientific">Sandaracinus amylolyticus</name>
    <dbReference type="NCBI Taxonomy" id="927083"/>
    <lineage>
        <taxon>Bacteria</taxon>
        <taxon>Pseudomonadati</taxon>
        <taxon>Myxococcota</taxon>
        <taxon>Polyangia</taxon>
        <taxon>Polyangiales</taxon>
        <taxon>Sandaracinaceae</taxon>
        <taxon>Sandaracinus</taxon>
    </lineage>
</organism>
<dbReference type="AlphaFoldDB" id="A0A0F6W864"/>
<evidence type="ECO:0000313" key="2">
    <source>
        <dbReference type="EMBL" id="AKF09861.1"/>
    </source>
</evidence>
<evidence type="ECO:0000313" key="3">
    <source>
        <dbReference type="Proteomes" id="UP000034883"/>
    </source>
</evidence>
<proteinExistence type="predicted"/>
<reference evidence="2 3" key="1">
    <citation type="submission" date="2015-03" db="EMBL/GenBank/DDBJ databases">
        <title>Genome assembly of Sandaracinus amylolyticus DSM 53668.</title>
        <authorList>
            <person name="Sharma G."/>
            <person name="Subramanian S."/>
        </authorList>
    </citation>
    <scope>NUCLEOTIDE SEQUENCE [LARGE SCALE GENOMIC DNA]</scope>
    <source>
        <strain evidence="2 3">DSM 53668</strain>
    </source>
</reference>
<accession>A0A0F6W864</accession>
<keyword evidence="3" id="KW-1185">Reference proteome</keyword>
<dbReference type="EMBL" id="CP011125">
    <property type="protein sequence ID" value="AKF09861.1"/>
    <property type="molecule type" value="Genomic_DNA"/>
</dbReference>
<sequence>MGGGDYVTEMGVEPRISNAPRRPSPPRDEGEKKQARDVASEARREERIDRILADSFPASDPPPWTTTGGRR</sequence>
<evidence type="ECO:0000256" key="1">
    <source>
        <dbReference type="SAM" id="MobiDB-lite"/>
    </source>
</evidence>
<feature type="region of interest" description="Disordered" evidence="1">
    <location>
        <begin position="1"/>
        <end position="71"/>
    </location>
</feature>
<dbReference type="Proteomes" id="UP000034883">
    <property type="component" value="Chromosome"/>
</dbReference>
<dbReference type="STRING" id="927083.DB32_007010"/>